<feature type="non-terminal residue" evidence="1">
    <location>
        <position position="136"/>
    </location>
</feature>
<proteinExistence type="predicted"/>
<protein>
    <submittedName>
        <fullName evidence="1">Uncharacterized protein</fullName>
    </submittedName>
</protein>
<sequence length="136" mass="15092">MEYTVDRQRIVHSEKEEEQVVLAFTEAWVAWMQELLEEHQAQCDTAGTSGAGNRTAESTCNDDEVVVVLEVVKQEQPQRQVHLLLCMLVCDYPAQPYQDPGASEGTLAVVTVWWPRPIKLANLAEGSRVLIAGAAV</sequence>
<dbReference type="AlphaFoldDB" id="A0A9W7XZ84"/>
<name>A0A9W7XZ84_9FUNG</name>
<dbReference type="OrthoDB" id="21095at2759"/>
<accession>A0A9W7XZ84</accession>
<evidence type="ECO:0000313" key="2">
    <source>
        <dbReference type="Proteomes" id="UP001143981"/>
    </source>
</evidence>
<organism evidence="1 2">
    <name type="scientific">Coemansia biformis</name>
    <dbReference type="NCBI Taxonomy" id="1286918"/>
    <lineage>
        <taxon>Eukaryota</taxon>
        <taxon>Fungi</taxon>
        <taxon>Fungi incertae sedis</taxon>
        <taxon>Zoopagomycota</taxon>
        <taxon>Kickxellomycotina</taxon>
        <taxon>Kickxellomycetes</taxon>
        <taxon>Kickxellales</taxon>
        <taxon>Kickxellaceae</taxon>
        <taxon>Coemansia</taxon>
    </lineage>
</organism>
<comment type="caution">
    <text evidence="1">The sequence shown here is derived from an EMBL/GenBank/DDBJ whole genome shotgun (WGS) entry which is preliminary data.</text>
</comment>
<dbReference type="EMBL" id="JANBOI010002561">
    <property type="protein sequence ID" value="KAJ1721067.1"/>
    <property type="molecule type" value="Genomic_DNA"/>
</dbReference>
<gene>
    <name evidence="1" type="ORF">LPJ61_006089</name>
</gene>
<dbReference type="Proteomes" id="UP001143981">
    <property type="component" value="Unassembled WGS sequence"/>
</dbReference>
<evidence type="ECO:0000313" key="1">
    <source>
        <dbReference type="EMBL" id="KAJ1721067.1"/>
    </source>
</evidence>
<reference evidence="1" key="1">
    <citation type="submission" date="2022-07" db="EMBL/GenBank/DDBJ databases">
        <title>Phylogenomic reconstructions and comparative analyses of Kickxellomycotina fungi.</title>
        <authorList>
            <person name="Reynolds N.K."/>
            <person name="Stajich J.E."/>
            <person name="Barry K."/>
            <person name="Grigoriev I.V."/>
            <person name="Crous P."/>
            <person name="Smith M.E."/>
        </authorList>
    </citation>
    <scope>NUCLEOTIDE SEQUENCE</scope>
    <source>
        <strain evidence="1">BCRC 34381</strain>
    </source>
</reference>
<keyword evidence="2" id="KW-1185">Reference proteome</keyword>
<dbReference type="Gene3D" id="2.40.50.140">
    <property type="entry name" value="Nucleic acid-binding proteins"/>
    <property type="match status" value="1"/>
</dbReference>
<dbReference type="InterPro" id="IPR012340">
    <property type="entry name" value="NA-bd_OB-fold"/>
</dbReference>